<reference evidence="2 3" key="1">
    <citation type="submission" date="2018-07" db="EMBL/GenBank/DDBJ databases">
        <title>a novel species of Sphingomonas isolated from the rhizosphere soil of Araceae plant.</title>
        <authorList>
            <person name="Zhiyong W."/>
            <person name="Qinglan Z."/>
            <person name="Zhiwei F."/>
            <person name="Ding X."/>
            <person name="Gejiao W."/>
            <person name="Shixue Z."/>
        </authorList>
    </citation>
    <scope>NUCLEOTIDE SEQUENCE [LARGE SCALE GENOMIC DNA]</scope>
    <source>
        <strain evidence="2 3">WZY 27</strain>
    </source>
</reference>
<keyword evidence="1" id="KW-0812">Transmembrane</keyword>
<dbReference type="OrthoDB" id="7273031at2"/>
<sequence length="153" mass="16302">MTDPQAQRASIPTLSLVFGFGPMLPLAAAALGVWLLPPPWPLYAVNLAIVWGALVLAFIAGVRRGFGFGSERASTFAEITVMLIYFVLAGTALLIAPRSALAVLTGGYALVGLLDHVGAKRGNVPLHFARLRPWQALIAVASLAALWWWTGRV</sequence>
<dbReference type="Proteomes" id="UP000253918">
    <property type="component" value="Unassembled WGS sequence"/>
</dbReference>
<evidence type="ECO:0000313" key="3">
    <source>
        <dbReference type="Proteomes" id="UP000253918"/>
    </source>
</evidence>
<evidence type="ECO:0000313" key="2">
    <source>
        <dbReference type="EMBL" id="RDE06003.1"/>
    </source>
</evidence>
<keyword evidence="1" id="KW-1133">Transmembrane helix</keyword>
<feature type="transmembrane region" description="Helical" evidence="1">
    <location>
        <begin position="12"/>
        <end position="36"/>
    </location>
</feature>
<gene>
    <name evidence="2" type="ORF">DVW87_12560</name>
</gene>
<accession>A0A369VV90</accession>
<feature type="transmembrane region" description="Helical" evidence="1">
    <location>
        <begin position="74"/>
        <end position="95"/>
    </location>
</feature>
<dbReference type="RefSeq" id="WP_114688072.1">
    <property type="nucleotide sequence ID" value="NZ_QQNB01000002.1"/>
</dbReference>
<dbReference type="Pfam" id="PF11911">
    <property type="entry name" value="DUF3429"/>
    <property type="match status" value="1"/>
</dbReference>
<keyword evidence="1" id="KW-0472">Membrane</keyword>
<feature type="transmembrane region" description="Helical" evidence="1">
    <location>
        <begin position="42"/>
        <end position="62"/>
    </location>
</feature>
<dbReference type="AlphaFoldDB" id="A0A369VV90"/>
<dbReference type="InterPro" id="IPR021836">
    <property type="entry name" value="DUF3429"/>
</dbReference>
<name>A0A369VV90_9SPHN</name>
<feature type="transmembrane region" description="Helical" evidence="1">
    <location>
        <begin position="131"/>
        <end position="150"/>
    </location>
</feature>
<organism evidence="2 3">
    <name type="scientific">Sphingomonas aracearum</name>
    <dbReference type="NCBI Taxonomy" id="2283317"/>
    <lineage>
        <taxon>Bacteria</taxon>
        <taxon>Pseudomonadati</taxon>
        <taxon>Pseudomonadota</taxon>
        <taxon>Alphaproteobacteria</taxon>
        <taxon>Sphingomonadales</taxon>
        <taxon>Sphingomonadaceae</taxon>
        <taxon>Sphingomonas</taxon>
    </lineage>
</organism>
<evidence type="ECO:0000256" key="1">
    <source>
        <dbReference type="SAM" id="Phobius"/>
    </source>
</evidence>
<proteinExistence type="predicted"/>
<comment type="caution">
    <text evidence="2">The sequence shown here is derived from an EMBL/GenBank/DDBJ whole genome shotgun (WGS) entry which is preliminary data.</text>
</comment>
<keyword evidence="3" id="KW-1185">Reference proteome</keyword>
<protein>
    <submittedName>
        <fullName evidence="2">DUF3429 domain-containing protein</fullName>
    </submittedName>
</protein>
<dbReference type="EMBL" id="QQNB01000002">
    <property type="protein sequence ID" value="RDE06003.1"/>
    <property type="molecule type" value="Genomic_DNA"/>
</dbReference>